<gene>
    <name evidence="2" type="ORF">Val02_03420</name>
</gene>
<sequence>MPPTEPEPTPPLLGLALILVGLVGIVCLMSVLPLLLSGGFGTDCRPYSASAIRTDPEGLQNSLREALDDLTVRELHYVRYERCTEFGTEGFVLLDPADAEGLRRHYTWEPAEVILMNAAVGAHAPPDPQWLSSDGWQIDIQHLGPRTMVLDGRSGTIYFFEAYDRD</sequence>
<keyword evidence="1" id="KW-1133">Transmembrane helix</keyword>
<accession>A0A8J3YED0</accession>
<keyword evidence="1" id="KW-0472">Membrane</keyword>
<dbReference type="Proteomes" id="UP000619260">
    <property type="component" value="Unassembled WGS sequence"/>
</dbReference>
<organism evidence="2 3">
    <name type="scientific">Virgisporangium aliadipatigenens</name>
    <dbReference type="NCBI Taxonomy" id="741659"/>
    <lineage>
        <taxon>Bacteria</taxon>
        <taxon>Bacillati</taxon>
        <taxon>Actinomycetota</taxon>
        <taxon>Actinomycetes</taxon>
        <taxon>Micromonosporales</taxon>
        <taxon>Micromonosporaceae</taxon>
        <taxon>Virgisporangium</taxon>
    </lineage>
</organism>
<proteinExistence type="predicted"/>
<evidence type="ECO:0000313" key="3">
    <source>
        <dbReference type="Proteomes" id="UP000619260"/>
    </source>
</evidence>
<dbReference type="RefSeq" id="WP_203897033.1">
    <property type="nucleotide sequence ID" value="NZ_BOPF01000002.1"/>
</dbReference>
<keyword evidence="3" id="KW-1185">Reference proteome</keyword>
<comment type="caution">
    <text evidence="2">The sequence shown here is derived from an EMBL/GenBank/DDBJ whole genome shotgun (WGS) entry which is preliminary data.</text>
</comment>
<evidence type="ECO:0000256" key="1">
    <source>
        <dbReference type="SAM" id="Phobius"/>
    </source>
</evidence>
<protein>
    <submittedName>
        <fullName evidence="2">Uncharacterized protein</fullName>
    </submittedName>
</protein>
<keyword evidence="1" id="KW-0812">Transmembrane</keyword>
<reference evidence="2" key="1">
    <citation type="submission" date="2021-01" db="EMBL/GenBank/DDBJ databases">
        <title>Whole genome shotgun sequence of Virgisporangium aliadipatigenens NBRC 105644.</title>
        <authorList>
            <person name="Komaki H."/>
            <person name="Tamura T."/>
        </authorList>
    </citation>
    <scope>NUCLEOTIDE SEQUENCE</scope>
    <source>
        <strain evidence="2">NBRC 105644</strain>
    </source>
</reference>
<name>A0A8J3YED0_9ACTN</name>
<dbReference type="AlphaFoldDB" id="A0A8J3YED0"/>
<feature type="transmembrane region" description="Helical" evidence="1">
    <location>
        <begin position="12"/>
        <end position="36"/>
    </location>
</feature>
<dbReference type="EMBL" id="BOPF01000002">
    <property type="protein sequence ID" value="GIJ43456.1"/>
    <property type="molecule type" value="Genomic_DNA"/>
</dbReference>
<evidence type="ECO:0000313" key="2">
    <source>
        <dbReference type="EMBL" id="GIJ43456.1"/>
    </source>
</evidence>